<dbReference type="InterPro" id="IPR010909">
    <property type="entry name" value="PLAC"/>
</dbReference>
<dbReference type="PROSITE" id="PS51257">
    <property type="entry name" value="PROKAR_LIPOPROTEIN"/>
    <property type="match status" value="1"/>
</dbReference>
<dbReference type="InterPro" id="IPR045371">
    <property type="entry name" value="ADAMTS_CR_3"/>
</dbReference>
<organism evidence="8 9">
    <name type="scientific">Frankliniella occidentalis</name>
    <name type="common">Western flower thrips</name>
    <name type="synonym">Euthrips occidentalis</name>
    <dbReference type="NCBI Taxonomy" id="133901"/>
    <lineage>
        <taxon>Eukaryota</taxon>
        <taxon>Metazoa</taxon>
        <taxon>Ecdysozoa</taxon>
        <taxon>Arthropoda</taxon>
        <taxon>Hexapoda</taxon>
        <taxon>Insecta</taxon>
        <taxon>Pterygota</taxon>
        <taxon>Neoptera</taxon>
        <taxon>Paraneoptera</taxon>
        <taxon>Thysanoptera</taxon>
        <taxon>Terebrantia</taxon>
        <taxon>Thripoidea</taxon>
        <taxon>Thripidae</taxon>
        <taxon>Frankliniella</taxon>
    </lineage>
</organism>
<evidence type="ECO:0000256" key="4">
    <source>
        <dbReference type="ARBA" id="ARBA00022737"/>
    </source>
</evidence>
<keyword evidence="3 6" id="KW-0732">Signal</keyword>
<comment type="subcellular location">
    <subcellularLocation>
        <location evidence="1">Secreted</location>
    </subcellularLocation>
</comment>
<evidence type="ECO:0000256" key="2">
    <source>
        <dbReference type="ARBA" id="ARBA00022525"/>
    </source>
</evidence>
<dbReference type="InterPro" id="IPR050439">
    <property type="entry name" value="ADAMTS_ADAMTS-like"/>
</dbReference>
<protein>
    <submittedName>
        <fullName evidence="9">Thrombospondin type-1 domain-containing protein 4</fullName>
    </submittedName>
</protein>
<feature type="domain" description="PLAC" evidence="7">
    <location>
        <begin position="882"/>
        <end position="919"/>
    </location>
</feature>
<feature type="compositionally biased region" description="Basic and acidic residues" evidence="5">
    <location>
        <begin position="90"/>
        <end position="103"/>
    </location>
</feature>
<dbReference type="Gene3D" id="2.20.100.10">
    <property type="entry name" value="Thrombospondin type-1 (TSP1) repeat"/>
    <property type="match status" value="7"/>
</dbReference>
<dbReference type="InterPro" id="IPR036383">
    <property type="entry name" value="TSP1_rpt_sf"/>
</dbReference>
<evidence type="ECO:0000256" key="6">
    <source>
        <dbReference type="SAM" id="SignalP"/>
    </source>
</evidence>
<evidence type="ECO:0000256" key="3">
    <source>
        <dbReference type="ARBA" id="ARBA00022729"/>
    </source>
</evidence>
<dbReference type="PROSITE" id="PS50092">
    <property type="entry name" value="TSP1"/>
    <property type="match status" value="6"/>
</dbReference>
<name>A0A9C6U485_FRAOC</name>
<gene>
    <name evidence="9" type="primary">LOC113204199</name>
</gene>
<dbReference type="Pfam" id="PF08686">
    <property type="entry name" value="PLAC"/>
    <property type="match status" value="1"/>
</dbReference>
<dbReference type="GO" id="GO:0004222">
    <property type="term" value="F:metalloendopeptidase activity"/>
    <property type="evidence" value="ECO:0007669"/>
    <property type="project" value="TreeGrafter"/>
</dbReference>
<dbReference type="Pfam" id="PF05986">
    <property type="entry name" value="ADAMTS_spacer1"/>
    <property type="match status" value="1"/>
</dbReference>
<dbReference type="AlphaFoldDB" id="A0A9C6U485"/>
<feature type="region of interest" description="Disordered" evidence="5">
    <location>
        <begin position="856"/>
        <end position="880"/>
    </location>
</feature>
<dbReference type="GO" id="GO:0030198">
    <property type="term" value="P:extracellular matrix organization"/>
    <property type="evidence" value="ECO:0007669"/>
    <property type="project" value="TreeGrafter"/>
</dbReference>
<dbReference type="FunFam" id="2.20.100.10:FF:000005">
    <property type="entry name" value="ADAM metallopeptidase with thrombospondin type 1 motif 9"/>
    <property type="match status" value="1"/>
</dbReference>
<dbReference type="OrthoDB" id="5950222at2759"/>
<dbReference type="PROSITE" id="PS50900">
    <property type="entry name" value="PLAC"/>
    <property type="match status" value="1"/>
</dbReference>
<feature type="compositionally biased region" description="Basic residues" evidence="5">
    <location>
        <begin position="104"/>
        <end position="113"/>
    </location>
</feature>
<dbReference type="GO" id="GO:0006508">
    <property type="term" value="P:proteolysis"/>
    <property type="evidence" value="ECO:0007669"/>
    <property type="project" value="TreeGrafter"/>
</dbReference>
<feature type="signal peptide" evidence="6">
    <location>
        <begin position="1"/>
        <end position="32"/>
    </location>
</feature>
<evidence type="ECO:0000313" key="9">
    <source>
        <dbReference type="RefSeq" id="XP_052124926.1"/>
    </source>
</evidence>
<dbReference type="KEGG" id="foc:113204199"/>
<dbReference type="PANTHER" id="PTHR13723:SF316">
    <property type="entry name" value="LONELY HEART, ISOFORM A"/>
    <property type="match status" value="1"/>
</dbReference>
<dbReference type="Pfam" id="PF19236">
    <property type="entry name" value="ADAMTS_CR_3"/>
    <property type="match status" value="1"/>
</dbReference>
<dbReference type="Pfam" id="PF19030">
    <property type="entry name" value="TSP1_ADAMTS"/>
    <property type="match status" value="6"/>
</dbReference>
<evidence type="ECO:0000256" key="1">
    <source>
        <dbReference type="ARBA" id="ARBA00004613"/>
    </source>
</evidence>
<evidence type="ECO:0000259" key="7">
    <source>
        <dbReference type="PROSITE" id="PS50900"/>
    </source>
</evidence>
<feature type="region of interest" description="Disordered" evidence="5">
    <location>
        <begin position="566"/>
        <end position="617"/>
    </location>
</feature>
<dbReference type="Gene3D" id="2.60.120.830">
    <property type="match status" value="1"/>
</dbReference>
<feature type="region of interest" description="Disordered" evidence="5">
    <location>
        <begin position="391"/>
        <end position="439"/>
    </location>
</feature>
<keyword evidence="2" id="KW-0964">Secreted</keyword>
<keyword evidence="8" id="KW-1185">Reference proteome</keyword>
<dbReference type="SUPFAM" id="SSF82895">
    <property type="entry name" value="TSP-1 type 1 repeat"/>
    <property type="match status" value="7"/>
</dbReference>
<evidence type="ECO:0000256" key="5">
    <source>
        <dbReference type="SAM" id="MobiDB-lite"/>
    </source>
</evidence>
<dbReference type="GO" id="GO:0005576">
    <property type="term" value="C:extracellular region"/>
    <property type="evidence" value="ECO:0007669"/>
    <property type="project" value="UniProtKB-SubCell"/>
</dbReference>
<dbReference type="GeneID" id="113204199"/>
<accession>A0A9C6U485</accession>
<dbReference type="InterPro" id="IPR000884">
    <property type="entry name" value="TSP1_rpt"/>
</dbReference>
<feature type="compositionally biased region" description="Basic residues" evidence="5">
    <location>
        <begin position="566"/>
        <end position="581"/>
    </location>
</feature>
<feature type="region of interest" description="Disordered" evidence="5">
    <location>
        <begin position="90"/>
        <end position="130"/>
    </location>
</feature>
<feature type="compositionally biased region" description="Pro residues" evidence="5">
    <location>
        <begin position="600"/>
        <end position="613"/>
    </location>
</feature>
<evidence type="ECO:0000313" key="8">
    <source>
        <dbReference type="Proteomes" id="UP000504606"/>
    </source>
</evidence>
<dbReference type="SMART" id="SM00209">
    <property type="entry name" value="TSP1"/>
    <property type="match status" value="7"/>
</dbReference>
<dbReference type="PANTHER" id="PTHR13723">
    <property type="entry name" value="ADAMTS A DISINTEGRIN AND METALLOPROTEASE WITH THROMBOSPONDIN MOTIFS PROTEASE"/>
    <property type="match status" value="1"/>
</dbReference>
<dbReference type="RefSeq" id="XP_052124926.1">
    <property type="nucleotide sequence ID" value="XM_052268966.1"/>
</dbReference>
<keyword evidence="4" id="KW-0677">Repeat</keyword>
<reference evidence="9" key="1">
    <citation type="submission" date="2025-08" db="UniProtKB">
        <authorList>
            <consortium name="RefSeq"/>
        </authorList>
    </citation>
    <scope>IDENTIFICATION</scope>
    <source>
        <tissue evidence="9">Whole organism</tissue>
    </source>
</reference>
<dbReference type="InterPro" id="IPR010294">
    <property type="entry name" value="ADAMTS_spacer1"/>
</dbReference>
<feature type="chain" id="PRO_5039731148" evidence="6">
    <location>
        <begin position="33"/>
        <end position="920"/>
    </location>
</feature>
<proteinExistence type="predicted"/>
<dbReference type="Proteomes" id="UP000504606">
    <property type="component" value="Unplaced"/>
</dbReference>
<dbReference type="GO" id="GO:0031012">
    <property type="term" value="C:extracellular matrix"/>
    <property type="evidence" value="ECO:0007669"/>
    <property type="project" value="TreeGrafter"/>
</dbReference>
<sequence>MRLDEAGAPAPASWPLHRVLVLLFVAAGGCTAVTPDPKTLSNSLSPLEAAVGIISPVTPSWLSGSWGPWSPWSACSRPCGTGVAVQTRECSRRRARARDDKDRAKKRHRKRSDRAKNDADVGPNKKKHKKQRVFSTQCVGQYKRVHVCNEQECSNGGRDFRAQQCEAYNKKNFSGHFYEWEPFLSAPDPCQLNCRARGYRFYATLNQTVVDGTSCRPQRTDPGGRWLCVTGICQRVGCDGVVGSSARLDACGVCAGDNSTCRTVSGIFTRPQLPPGLNVVTLLPQGACNLSIAQLRPSRNLLSLRRLGGGLVLHGGRGASWSGRYEAGGTRFTYSQADHLRGVGETLTAPGPLSEPLELLLMYQQPNHGIKYEYALPLLRRELGAAGAPPTALAPPLLPPTTAAPMDNEVGDDAFALDTRPSMDSPDGRAQPGQRSKGRRYVWRVTGLTDCSKTCGGGTQQAVIQCVRENSLLPVSEKRCQDQDKPSSYPVRCGTRPCPAQWVAGDWSGCSVTCGSGTQTREQSCRQEISSNLAVRVADGACLSPKPEIATVQVCRLPACSSLHAHHHQHHGHHHQHHVAHPRPPPPPQLDLQLENAPAPAAPAPAAPAPATPAPAASWSVGPWGPCAAECGRGVRSRSVSCPSGECRPEEEPPRQEACDAGPCTTAAIAHVWLASEWSSHCSAECGTGVQSRSVVCSAGPGTDRPQAALSPGAACEARLRPPHTRACSAEAAACRAQWFAAPWGPCSATCGQGVQTRGVACVLWQRGQGRYQVQDDEYCEPRQRPELQQPCAERACPPHWYAGEWSECSRSCGTGAQKREVRCVGPAGPSTACAEGAKLPTRKACLLQDCSGPRAPSHDPGHAPPSADQASPHSLDEPADSGVVCEDRLRNCHLVVQARLCKYSYYGTSCCNSCRRKGE</sequence>
<dbReference type="Pfam" id="PF00090">
    <property type="entry name" value="TSP_1"/>
    <property type="match status" value="1"/>
</dbReference>